<keyword evidence="2" id="KW-1185">Reference proteome</keyword>
<sequence length="76" mass="8893">MLKKSQVMTTEVCLTLPTQGKICLRIKITTESQWKKFCDVLNKREAYDRKCFQHCGNAFINLIKFIHHNEAKSFVS</sequence>
<accession>A0A1J1I9G8</accession>
<dbReference type="AlphaFoldDB" id="A0A1J1I9G8"/>
<dbReference type="Proteomes" id="UP000183832">
    <property type="component" value="Unassembled WGS sequence"/>
</dbReference>
<proteinExistence type="predicted"/>
<gene>
    <name evidence="1" type="ORF">CLUMA_CG010410</name>
</gene>
<reference evidence="1 2" key="1">
    <citation type="submission" date="2015-04" db="EMBL/GenBank/DDBJ databases">
        <authorList>
            <person name="Syromyatnikov M.Y."/>
            <person name="Popov V.N."/>
        </authorList>
    </citation>
    <scope>NUCLEOTIDE SEQUENCE [LARGE SCALE GENOMIC DNA]</scope>
</reference>
<dbReference type="EMBL" id="CVRI01000045">
    <property type="protein sequence ID" value="CRK96896.1"/>
    <property type="molecule type" value="Genomic_DNA"/>
</dbReference>
<organism evidence="1 2">
    <name type="scientific">Clunio marinus</name>
    <dbReference type="NCBI Taxonomy" id="568069"/>
    <lineage>
        <taxon>Eukaryota</taxon>
        <taxon>Metazoa</taxon>
        <taxon>Ecdysozoa</taxon>
        <taxon>Arthropoda</taxon>
        <taxon>Hexapoda</taxon>
        <taxon>Insecta</taxon>
        <taxon>Pterygota</taxon>
        <taxon>Neoptera</taxon>
        <taxon>Endopterygota</taxon>
        <taxon>Diptera</taxon>
        <taxon>Nematocera</taxon>
        <taxon>Chironomoidea</taxon>
        <taxon>Chironomidae</taxon>
        <taxon>Clunio</taxon>
    </lineage>
</organism>
<protein>
    <submittedName>
        <fullName evidence="1">CLUMA_CG010410, isoform A</fullName>
    </submittedName>
</protein>
<evidence type="ECO:0000313" key="2">
    <source>
        <dbReference type="Proteomes" id="UP000183832"/>
    </source>
</evidence>
<name>A0A1J1I9G8_9DIPT</name>
<evidence type="ECO:0000313" key="1">
    <source>
        <dbReference type="EMBL" id="CRK96896.1"/>
    </source>
</evidence>